<dbReference type="Pfam" id="PF02129">
    <property type="entry name" value="Peptidase_S15"/>
    <property type="match status" value="1"/>
</dbReference>
<evidence type="ECO:0000259" key="3">
    <source>
        <dbReference type="Pfam" id="PF02129"/>
    </source>
</evidence>
<dbReference type="Proteomes" id="UP001262754">
    <property type="component" value="Unassembled WGS sequence"/>
</dbReference>
<accession>A0ABU1N4Z5</accession>
<dbReference type="PANTHER" id="PTHR43265">
    <property type="entry name" value="ESTERASE ESTD"/>
    <property type="match status" value="1"/>
</dbReference>
<dbReference type="InterPro" id="IPR002471">
    <property type="entry name" value="Pept_S9_AS"/>
</dbReference>
<sequence>MKKTVSWAAALATALGLLASAACAQEATGDWHGVLKVGPSELRVGLTVTAGPDGVLAGQLVSPDQGGAAIALSEVRGQGGKLSFSATAIHGRFEGAWDAAQQAWVGSWTQGVSLPLTLTRGPVPVAARPQTPGRPYPYREEEVAFDSAPGVRLAGTLTLPPGEGPFPAVVLITGSGPQDRNETLAGHQPFLVLADHLTRKGVAVLRFDDRGVGKSTGGFAAATSSDFAVDTEAAAAFLRGRPEIAAGKVGLLGHSEGGMIAPMVAAKDPKIAFLVLLAAPGVPARALLAAQRQAVMAALGAPPEAIARSQALMTKVDDAVLQAKDADAARTEVTRLLSEARGDLPPAAAAVQASMIGSPWYREFIAYDPGPALAKIRVPVLALNGDKDMQVIAEQNVPALRAALRDDRDVTVMALPGLNHLFQTAGTGSPQEYGRIEETFSPAALEIISDWIAARTRP</sequence>
<dbReference type="Gene3D" id="3.40.50.1820">
    <property type="entry name" value="alpha/beta hydrolase"/>
    <property type="match status" value="1"/>
</dbReference>
<proteinExistence type="predicted"/>
<dbReference type="InterPro" id="IPR029058">
    <property type="entry name" value="AB_hydrolase_fold"/>
</dbReference>
<dbReference type="RefSeq" id="WP_310034430.1">
    <property type="nucleotide sequence ID" value="NZ_JAVDRL010000013.1"/>
</dbReference>
<organism evidence="4 5">
    <name type="scientific">Caulobacter rhizosphaerae</name>
    <dbReference type="NCBI Taxonomy" id="2010972"/>
    <lineage>
        <taxon>Bacteria</taxon>
        <taxon>Pseudomonadati</taxon>
        <taxon>Pseudomonadota</taxon>
        <taxon>Alphaproteobacteria</taxon>
        <taxon>Caulobacterales</taxon>
        <taxon>Caulobacteraceae</taxon>
        <taxon>Caulobacter</taxon>
    </lineage>
</organism>
<keyword evidence="1" id="KW-0378">Hydrolase</keyword>
<dbReference type="PROSITE" id="PS00708">
    <property type="entry name" value="PRO_ENDOPEP_SER"/>
    <property type="match status" value="1"/>
</dbReference>
<keyword evidence="2" id="KW-0732">Signal</keyword>
<gene>
    <name evidence="4" type="ORF">J2800_004295</name>
</gene>
<evidence type="ECO:0000256" key="1">
    <source>
        <dbReference type="ARBA" id="ARBA00022801"/>
    </source>
</evidence>
<reference evidence="4 5" key="1">
    <citation type="submission" date="2023-07" db="EMBL/GenBank/DDBJ databases">
        <title>Sorghum-associated microbial communities from plants grown in Nebraska, USA.</title>
        <authorList>
            <person name="Schachtman D."/>
        </authorList>
    </citation>
    <scope>NUCLEOTIDE SEQUENCE [LARGE SCALE GENOMIC DNA]</scope>
    <source>
        <strain evidence="4 5">DS2154</strain>
    </source>
</reference>
<evidence type="ECO:0000313" key="5">
    <source>
        <dbReference type="Proteomes" id="UP001262754"/>
    </source>
</evidence>
<dbReference type="EMBL" id="JAVDRL010000013">
    <property type="protein sequence ID" value="MDR6533529.1"/>
    <property type="molecule type" value="Genomic_DNA"/>
</dbReference>
<protein>
    <submittedName>
        <fullName evidence="4">Pimeloyl-ACP methyl ester carboxylesterase</fullName>
    </submittedName>
</protein>
<keyword evidence="5" id="KW-1185">Reference proteome</keyword>
<evidence type="ECO:0000313" key="4">
    <source>
        <dbReference type="EMBL" id="MDR6533529.1"/>
    </source>
</evidence>
<dbReference type="InterPro" id="IPR000383">
    <property type="entry name" value="Xaa-Pro-like_dom"/>
</dbReference>
<evidence type="ECO:0000256" key="2">
    <source>
        <dbReference type="SAM" id="SignalP"/>
    </source>
</evidence>
<comment type="caution">
    <text evidence="4">The sequence shown here is derived from an EMBL/GenBank/DDBJ whole genome shotgun (WGS) entry which is preliminary data.</text>
</comment>
<dbReference type="PANTHER" id="PTHR43265:SF1">
    <property type="entry name" value="ESTERASE ESTD"/>
    <property type="match status" value="1"/>
</dbReference>
<dbReference type="PROSITE" id="PS51257">
    <property type="entry name" value="PROKAR_LIPOPROTEIN"/>
    <property type="match status" value="1"/>
</dbReference>
<dbReference type="InterPro" id="IPR053145">
    <property type="entry name" value="AB_hydrolase_Est10"/>
</dbReference>
<feature type="domain" description="Xaa-Pro dipeptidyl-peptidase-like" evidence="3">
    <location>
        <begin position="150"/>
        <end position="397"/>
    </location>
</feature>
<feature type="chain" id="PRO_5045095644" evidence="2">
    <location>
        <begin position="25"/>
        <end position="458"/>
    </location>
</feature>
<feature type="signal peptide" evidence="2">
    <location>
        <begin position="1"/>
        <end position="24"/>
    </location>
</feature>
<dbReference type="SUPFAM" id="SSF53474">
    <property type="entry name" value="alpha/beta-Hydrolases"/>
    <property type="match status" value="1"/>
</dbReference>
<name>A0ABU1N4Z5_9CAUL</name>